<keyword evidence="2" id="KW-0442">Lipid degradation</keyword>
<keyword evidence="4" id="KW-0812">Transmembrane</keyword>
<evidence type="ECO:0000256" key="3">
    <source>
        <dbReference type="SAM" id="MobiDB-lite"/>
    </source>
</evidence>
<dbReference type="InterPro" id="IPR029058">
    <property type="entry name" value="AB_hydrolase_fold"/>
</dbReference>
<dbReference type="PANTHER" id="PTHR12482">
    <property type="entry name" value="LIPASE ROG1-RELATED-RELATED"/>
    <property type="match status" value="1"/>
</dbReference>
<protein>
    <recommendedName>
        <fullName evidence="5">DUF676 domain-containing protein</fullName>
    </recommendedName>
</protein>
<dbReference type="GO" id="GO:0005811">
    <property type="term" value="C:lipid droplet"/>
    <property type="evidence" value="ECO:0007669"/>
    <property type="project" value="TreeGrafter"/>
</dbReference>
<dbReference type="PANTHER" id="PTHR12482:SF24">
    <property type="entry name" value="LIPID DROPLET PHOSPHOLIPASE 1"/>
    <property type="match status" value="1"/>
</dbReference>
<feature type="transmembrane region" description="Helical" evidence="4">
    <location>
        <begin position="245"/>
        <end position="271"/>
    </location>
</feature>
<dbReference type="GO" id="GO:0016042">
    <property type="term" value="P:lipid catabolic process"/>
    <property type="evidence" value="ECO:0007669"/>
    <property type="project" value="UniProtKB-KW"/>
</dbReference>
<dbReference type="InterPro" id="IPR044294">
    <property type="entry name" value="Lipase-like"/>
</dbReference>
<proteinExistence type="inferred from homology"/>
<dbReference type="InterPro" id="IPR007751">
    <property type="entry name" value="DUF676_lipase-like"/>
</dbReference>
<name>W6MIC2_9ASCO</name>
<evidence type="ECO:0000256" key="4">
    <source>
        <dbReference type="SAM" id="Phobius"/>
    </source>
</evidence>
<dbReference type="OrthoDB" id="273452at2759"/>
<keyword evidence="4" id="KW-0472">Membrane</keyword>
<keyword evidence="4" id="KW-1133">Transmembrane helix</keyword>
<gene>
    <name evidence="6" type="ORF">KUCA_T00000047001</name>
</gene>
<dbReference type="Pfam" id="PF05057">
    <property type="entry name" value="DUF676"/>
    <property type="match status" value="1"/>
</dbReference>
<dbReference type="GO" id="GO:0004622">
    <property type="term" value="F:phosphatidylcholine lysophospholipase activity"/>
    <property type="evidence" value="ECO:0007669"/>
    <property type="project" value="TreeGrafter"/>
</dbReference>
<reference evidence="6" key="2">
    <citation type="submission" date="2014-02" db="EMBL/GenBank/DDBJ databases">
        <title>Complete DNA sequence of /Kuraishia capsulata/ illustrates novel genomic features among budding yeasts (/Saccharomycotina/).</title>
        <authorList>
            <person name="Morales L."/>
            <person name="Noel B."/>
            <person name="Porcel B."/>
            <person name="Marcet-Houben M."/>
            <person name="Hullo M-F."/>
            <person name="Sacerdot C."/>
            <person name="Tekaia F."/>
            <person name="Leh-Louis V."/>
            <person name="Despons L."/>
            <person name="Khanna V."/>
            <person name="Aury J-M."/>
            <person name="Barbe V."/>
            <person name="Couloux A."/>
            <person name="Labadie K."/>
            <person name="Pelletier E."/>
            <person name="Souciet J-L."/>
            <person name="Boekhout T."/>
            <person name="Gabaldon T."/>
            <person name="Wincker P."/>
            <person name="Dujon B."/>
        </authorList>
    </citation>
    <scope>NUCLEOTIDE SEQUENCE</scope>
    <source>
        <strain evidence="6">CBS 1993</strain>
    </source>
</reference>
<comment type="similarity">
    <text evidence="1">Belongs to the putative lipase ROG1 family.</text>
</comment>
<organism evidence="6 7">
    <name type="scientific">Kuraishia capsulata CBS 1993</name>
    <dbReference type="NCBI Taxonomy" id="1382522"/>
    <lineage>
        <taxon>Eukaryota</taxon>
        <taxon>Fungi</taxon>
        <taxon>Dikarya</taxon>
        <taxon>Ascomycota</taxon>
        <taxon>Saccharomycotina</taxon>
        <taxon>Pichiomycetes</taxon>
        <taxon>Pichiales</taxon>
        <taxon>Pichiaceae</taxon>
        <taxon>Kuraishia</taxon>
    </lineage>
</organism>
<evidence type="ECO:0000313" key="6">
    <source>
        <dbReference type="EMBL" id="CDK24087.1"/>
    </source>
</evidence>
<dbReference type="RefSeq" id="XP_022456105.1">
    <property type="nucleotide sequence ID" value="XM_022604547.1"/>
</dbReference>
<dbReference type="GO" id="GO:0047372">
    <property type="term" value="F:monoacylglycerol lipase activity"/>
    <property type="evidence" value="ECO:0007669"/>
    <property type="project" value="TreeGrafter"/>
</dbReference>
<sequence length="475" mass="53557">MNVVEASLKQALKSVPNESFYYTNASNFEFLNTYTGVEDCSMKVLDQMFTDIEILRSEKKTRITKISFCGYSFGGLIARYCIGKLEEIGFFDEVKPVYFTTFATPHLGVRFFKDSLFNKSLNFLGSRCFGKSGSELFLHYSDMLLDLTRPESSYMKGLGLFKMRILLVNTQNDRSVAFYTGFITNYSPFEDTEPAKLEFLDNIPGLKIWGQMVKPRILNLEQSSRGTLATTGDETGRRMVLPVLLILPILVPLTLILTVTGTVYAYIFLLFRRKIDIAARWAKLTKYVYHGGRMATSEQNAIEEGKNLSTRHIGDRAMAELTQDAVEAVLDVDGKVQQESEEGLSSRSKTPSSEQSDDSSGLNSRFEILDEFESDASYDFESASSKVRDVFSSFKNLDLQASSLVTGIQPLPFDSKRMQMMHNLNSLDWYKIPVSLNNFNAHGAIVARRNEPRGIATTLFWASVIRSDIMGSLEE</sequence>
<keyword evidence="2" id="KW-0443">Lipid metabolism</keyword>
<evidence type="ECO:0000313" key="7">
    <source>
        <dbReference type="Proteomes" id="UP000019384"/>
    </source>
</evidence>
<accession>W6MIC2</accession>
<dbReference type="Gene3D" id="3.40.50.1820">
    <property type="entry name" value="alpha/beta hydrolase"/>
    <property type="match status" value="1"/>
</dbReference>
<dbReference type="AlphaFoldDB" id="W6MIC2"/>
<feature type="region of interest" description="Disordered" evidence="3">
    <location>
        <begin position="337"/>
        <end position="362"/>
    </location>
</feature>
<dbReference type="EMBL" id="HG793125">
    <property type="protein sequence ID" value="CDK24087.1"/>
    <property type="molecule type" value="Genomic_DNA"/>
</dbReference>
<feature type="compositionally biased region" description="Polar residues" evidence="3">
    <location>
        <begin position="343"/>
        <end position="362"/>
    </location>
</feature>
<dbReference type="Proteomes" id="UP000019384">
    <property type="component" value="Unassembled WGS sequence"/>
</dbReference>
<reference evidence="6" key="1">
    <citation type="submission" date="2013-12" db="EMBL/GenBank/DDBJ databases">
        <authorList>
            <person name="Genoscope - CEA"/>
        </authorList>
    </citation>
    <scope>NUCLEOTIDE SEQUENCE</scope>
    <source>
        <strain evidence="6">CBS 1993</strain>
    </source>
</reference>
<dbReference type="SUPFAM" id="SSF53474">
    <property type="entry name" value="alpha/beta-Hydrolases"/>
    <property type="match status" value="1"/>
</dbReference>
<evidence type="ECO:0000256" key="2">
    <source>
        <dbReference type="ARBA" id="ARBA00022963"/>
    </source>
</evidence>
<dbReference type="GeneID" id="34517493"/>
<evidence type="ECO:0000259" key="5">
    <source>
        <dbReference type="Pfam" id="PF05057"/>
    </source>
</evidence>
<feature type="domain" description="DUF676" evidence="5">
    <location>
        <begin position="2"/>
        <end position="180"/>
    </location>
</feature>
<evidence type="ECO:0000256" key="1">
    <source>
        <dbReference type="ARBA" id="ARBA00007920"/>
    </source>
</evidence>
<dbReference type="HOGENOM" id="CLU_027968_2_0_1"/>
<keyword evidence="7" id="KW-1185">Reference proteome</keyword>